<feature type="compositionally biased region" description="Pro residues" evidence="1">
    <location>
        <begin position="374"/>
        <end position="384"/>
    </location>
</feature>
<gene>
    <name evidence="2" type="ORF">DDE83_004119</name>
</gene>
<dbReference type="STRING" id="183478.A0A364N5H7"/>
<feature type="region of interest" description="Disordered" evidence="1">
    <location>
        <begin position="356"/>
        <end position="432"/>
    </location>
</feature>
<reference evidence="3" key="1">
    <citation type="submission" date="2018-05" db="EMBL/GenBank/DDBJ databases">
        <title>Draft genome sequence of Stemphylium lycopersici strain CIDEFI 213.</title>
        <authorList>
            <person name="Medina R."/>
            <person name="Franco M.E.E."/>
            <person name="Lucentini C.G."/>
            <person name="Saparrat M.C.N."/>
            <person name="Balatti P.A."/>
        </authorList>
    </citation>
    <scope>NUCLEOTIDE SEQUENCE [LARGE SCALE GENOMIC DNA]</scope>
    <source>
        <strain evidence="3">CIDEFI 213</strain>
    </source>
</reference>
<protein>
    <submittedName>
        <fullName evidence="2">Uncharacterized protein</fullName>
    </submittedName>
</protein>
<keyword evidence="3" id="KW-1185">Reference proteome</keyword>
<feature type="compositionally biased region" description="Basic and acidic residues" evidence="1">
    <location>
        <begin position="40"/>
        <end position="54"/>
    </location>
</feature>
<evidence type="ECO:0000313" key="3">
    <source>
        <dbReference type="Proteomes" id="UP000249619"/>
    </source>
</evidence>
<dbReference type="Proteomes" id="UP000249619">
    <property type="component" value="Unassembled WGS sequence"/>
</dbReference>
<feature type="compositionally biased region" description="Low complexity" evidence="1">
    <location>
        <begin position="495"/>
        <end position="520"/>
    </location>
</feature>
<feature type="region of interest" description="Disordered" evidence="1">
    <location>
        <begin position="445"/>
        <end position="482"/>
    </location>
</feature>
<sequence>MDQFNITMDIHPPSLARLKPRRSRLRIDRGRIQKAHVQYRYKEKHSSDRKKERNLPSQLSKEPSWANIILALMMNNRYDCATFEGYGQMLLHDLSRTARHVRHANSAFPYQIHPLRDALGWDWMAFRQVHELFYRMWETCYTVSQNGLKVVWSMKRAAQVLEAELELSVREGSFYEQLRNIDDAKRAGLADSQPYREALIKEGFNVEMEDILYEDMMDWKADDASAYKENISAMSIPESLLLSSGFASSVNSGAFVSSTASSGSTSNTNISSSSSAPFAAQPAASSFITSSNIMPLDVATTSSSNIPASNAPNMTASHVGTSAPIPLPASTASMAPAPSIQNSGLLAAPQISASSAPSRSSFQSIPGLGLLPAGPSPSQAPPAPQTSVQQSSHVDAASSKPGAVALEPTKAPIDSLNQSTVNVSDDMERSESVFGEQVKAVEAIAEAPSSTTPPPQSAPVSKQEKSSQDAPPLQTNVAEISGSDSSCVVPGVALTSAPAQPQPQGTSTPPATAAPNATPADTLRHKRPLREPKDATLPEVKGGLGAFPSACITSETHLLSFFNNKLFQKVFDEEIAVIKVIVEKKKLNVRGVHVFHLEKSLDWILLNKDKPWFDGGNLDLADPMAGAWRRKIEDLAVVLRNAELSDKAVVANDVLRRLTTVSHIMAGAEELDRTFYPDG</sequence>
<evidence type="ECO:0000313" key="2">
    <source>
        <dbReference type="EMBL" id="RAR12587.1"/>
    </source>
</evidence>
<feature type="region of interest" description="Disordered" evidence="1">
    <location>
        <begin position="495"/>
        <end position="536"/>
    </location>
</feature>
<feature type="compositionally biased region" description="Polar residues" evidence="1">
    <location>
        <begin position="473"/>
        <end position="482"/>
    </location>
</feature>
<comment type="caution">
    <text evidence="2">The sequence shown here is derived from an EMBL/GenBank/DDBJ whole genome shotgun (WGS) entry which is preliminary data.</text>
</comment>
<organism evidence="2 3">
    <name type="scientific">Stemphylium lycopersici</name>
    <name type="common">Tomato gray leaf spot disease fungus</name>
    <name type="synonym">Thyrospora lycopersici</name>
    <dbReference type="NCBI Taxonomy" id="183478"/>
    <lineage>
        <taxon>Eukaryota</taxon>
        <taxon>Fungi</taxon>
        <taxon>Dikarya</taxon>
        <taxon>Ascomycota</taxon>
        <taxon>Pezizomycotina</taxon>
        <taxon>Dothideomycetes</taxon>
        <taxon>Pleosporomycetidae</taxon>
        <taxon>Pleosporales</taxon>
        <taxon>Pleosporineae</taxon>
        <taxon>Pleosporaceae</taxon>
        <taxon>Stemphylium</taxon>
    </lineage>
</organism>
<accession>A0A364N5H7</accession>
<proteinExistence type="predicted"/>
<dbReference type="EMBL" id="QGDH01000049">
    <property type="protein sequence ID" value="RAR12587.1"/>
    <property type="molecule type" value="Genomic_DNA"/>
</dbReference>
<evidence type="ECO:0000256" key="1">
    <source>
        <dbReference type="SAM" id="MobiDB-lite"/>
    </source>
</evidence>
<name>A0A364N5H7_STELY</name>
<feature type="compositionally biased region" description="Low complexity" evidence="1">
    <location>
        <begin position="356"/>
        <end position="373"/>
    </location>
</feature>
<feature type="region of interest" description="Disordered" evidence="1">
    <location>
        <begin position="38"/>
        <end position="58"/>
    </location>
</feature>
<dbReference type="AlphaFoldDB" id="A0A364N5H7"/>